<dbReference type="SUPFAM" id="SSF51126">
    <property type="entry name" value="Pectin lyase-like"/>
    <property type="match status" value="1"/>
</dbReference>
<gene>
    <name evidence="1" type="ORF">BLNAU_10677</name>
</gene>
<proteinExistence type="predicted"/>
<evidence type="ECO:0008006" key="3">
    <source>
        <dbReference type="Google" id="ProtNLM"/>
    </source>
</evidence>
<dbReference type="Proteomes" id="UP001281761">
    <property type="component" value="Unassembled WGS sequence"/>
</dbReference>
<reference evidence="1 2" key="1">
    <citation type="journal article" date="2022" name="bioRxiv">
        <title>Genomics of Preaxostyla Flagellates Illuminates Evolutionary Transitions and the Path Towards Mitochondrial Loss.</title>
        <authorList>
            <person name="Novak L.V.F."/>
            <person name="Treitli S.C."/>
            <person name="Pyrih J."/>
            <person name="Halakuc P."/>
            <person name="Pipaliya S.V."/>
            <person name="Vacek V."/>
            <person name="Brzon O."/>
            <person name="Soukal P."/>
            <person name="Eme L."/>
            <person name="Dacks J.B."/>
            <person name="Karnkowska A."/>
            <person name="Elias M."/>
            <person name="Hampl V."/>
        </authorList>
    </citation>
    <scope>NUCLEOTIDE SEQUENCE [LARGE SCALE GENOMIC DNA]</scope>
    <source>
        <strain evidence="1">NAU3</strain>
        <tissue evidence="1">Gut</tissue>
    </source>
</reference>
<accession>A0ABQ9XS86</accession>
<dbReference type="InterPro" id="IPR011050">
    <property type="entry name" value="Pectin_lyase_fold/virulence"/>
</dbReference>
<protein>
    <recommendedName>
        <fullName evidence="3">Right handed beta helix domain-containing protein</fullName>
    </recommendedName>
</protein>
<evidence type="ECO:0000313" key="1">
    <source>
        <dbReference type="EMBL" id="KAK2954345.1"/>
    </source>
</evidence>
<sequence>MSGGCCSPIVVGSQSGCDGSSISFLSCCHEPSTQNQLFPLVDFDSRTNPPFHTSMNADDDITTQSADGTVHRNISFTLSPSERDEFASPALRQIGSIGQSQKMIGVEVSGCSNHLYGTVCDDMNNGGSILCSNSSFSRCSTSLPPSSTHPAYAFQHRTGSEQKILLPPTDSSYVLFSHCTFHSMTSRLNGGAINLKNGCSPVSIAACSFVDCSSSSWNGGAVFVDFSSSSRHRCQAKSDGGSVSIGGSLTASLADCSFVGTELKHSNGGCLDFSYPKGETQICNCRFSDASATYGGAIRLNQPFASVISFSSFISCDGSSIYITQVTETVDILNCMFVECNGSFGGAGIYLERCAGLATVKDSLFDRCNASDGGGLHISRTPTFSLHNLKFRACTGVHGKDIYLRLSKTEVIQGNMITNCVSTSDTNNILFFFNGSYEFDNTLIHPVDSIDVPSIALSASLDGDDAGWSLSVTASESVDGRMLDVLDHNSASVYEKPNLDSPPPIARLFVFDFSSSQTASQPVSINEWNLLQYEANYSMTMASLAGTDITLSSSNIETPNPARIVEVITDWSSSQPEQLSFQLKGRTLPSGNYIVKVKNVPDLSIDVLFTGQPTNQSQSRNMHSSTATLLLVGEGSKLAFDTKYELESVEKVDGTSLILDPPRLFFTTPNPTRLTSVSDAIFADPLDKSTVSITLSGGNIPTGSYSLNVSLIGEDPSTEISLHVSFSSSDSGTTSAVVFKRDGSQTDLVFDKNYTIHSLSNDQHNIWIPSPLSFSVPPSPGIVSTVLSASLNDTKTVVTLTLCGTHFASGPTHVVLLEGSNVVRSNGDLNVINTTHFTVSFPAGWAQTSSTVAYNQSYSVKSVASLSDSFLVRSSILVNIPKPPCVTGISCNFDTNFTHFVVTLSGESLPSSETYTARLMAPSASFEVTFSDDVGRSDPIEGNATNGLLFGTTYKLSSLSHGMDLILLNKTDFSTPTPSFVNVASFDFVNEIKTSCKLVLGGTDLTLGGEFKVTLEPPLSIIVSFSSATHGESDELRIGWPDTLQYGQNYTLKSITHSVDDTPACLVDSI</sequence>
<dbReference type="EMBL" id="JARBJD010000079">
    <property type="protein sequence ID" value="KAK2954345.1"/>
    <property type="molecule type" value="Genomic_DNA"/>
</dbReference>
<dbReference type="InterPro" id="IPR012334">
    <property type="entry name" value="Pectin_lyas_fold"/>
</dbReference>
<name>A0ABQ9XS86_9EUKA</name>
<dbReference type="Gene3D" id="2.160.20.10">
    <property type="entry name" value="Single-stranded right-handed beta-helix, Pectin lyase-like"/>
    <property type="match status" value="1"/>
</dbReference>
<evidence type="ECO:0000313" key="2">
    <source>
        <dbReference type="Proteomes" id="UP001281761"/>
    </source>
</evidence>
<keyword evidence="2" id="KW-1185">Reference proteome</keyword>
<organism evidence="1 2">
    <name type="scientific">Blattamonas nauphoetae</name>
    <dbReference type="NCBI Taxonomy" id="2049346"/>
    <lineage>
        <taxon>Eukaryota</taxon>
        <taxon>Metamonada</taxon>
        <taxon>Preaxostyla</taxon>
        <taxon>Oxymonadida</taxon>
        <taxon>Blattamonas</taxon>
    </lineage>
</organism>
<comment type="caution">
    <text evidence="1">The sequence shown here is derived from an EMBL/GenBank/DDBJ whole genome shotgun (WGS) entry which is preliminary data.</text>
</comment>